<dbReference type="PANTHER" id="PTHR43280:SF2">
    <property type="entry name" value="HTH-TYPE TRANSCRIPTIONAL REGULATOR EXSA"/>
    <property type="match status" value="1"/>
</dbReference>
<evidence type="ECO:0000259" key="4">
    <source>
        <dbReference type="PROSITE" id="PS01124"/>
    </source>
</evidence>
<dbReference type="STRING" id="266892.SAMN04488054_13226"/>
<dbReference type="EMBL" id="FOTY01000032">
    <property type="protein sequence ID" value="SFM31785.1"/>
    <property type="molecule type" value="Genomic_DNA"/>
</dbReference>
<dbReference type="PROSITE" id="PS01124">
    <property type="entry name" value="HTH_ARAC_FAMILY_2"/>
    <property type="match status" value="1"/>
</dbReference>
<gene>
    <name evidence="5" type="ORF">SAMN04488054_13226</name>
</gene>
<dbReference type="Gene3D" id="1.10.10.60">
    <property type="entry name" value="Homeodomain-like"/>
    <property type="match status" value="2"/>
</dbReference>
<keyword evidence="1" id="KW-0805">Transcription regulation</keyword>
<dbReference type="RefSeq" id="WP_090928233.1">
    <property type="nucleotide sequence ID" value="NZ_FOTY01000032.1"/>
</dbReference>
<name>A0A1I4PWS2_9BACI</name>
<dbReference type="GO" id="GO:0003700">
    <property type="term" value="F:DNA-binding transcription factor activity"/>
    <property type="evidence" value="ECO:0007669"/>
    <property type="project" value="InterPro"/>
</dbReference>
<dbReference type="InterPro" id="IPR009057">
    <property type="entry name" value="Homeodomain-like_sf"/>
</dbReference>
<protein>
    <submittedName>
        <fullName evidence="5">AraC-type DNA-binding protein</fullName>
    </submittedName>
</protein>
<dbReference type="Pfam" id="PF12833">
    <property type="entry name" value="HTH_18"/>
    <property type="match status" value="1"/>
</dbReference>
<keyword evidence="2 5" id="KW-0238">DNA-binding</keyword>
<evidence type="ECO:0000256" key="1">
    <source>
        <dbReference type="ARBA" id="ARBA00023015"/>
    </source>
</evidence>
<sequence>MGMLHHVFDITDIQAEKMTNTFWWTGTSGKPGDSVVMYIIDGRGKVSREETNVDMKKGDGIQALNHHTGGLYIIPQPYAHILFVTFTAARVFQKDGKWCVEQKKIPDEAEELEKMLHPLAGYYLNKLHQMWAENQSDYSQIVPYFHHVMEEIEQAQISEEKSAECGIKAARHYIDHHFHDDIPVQKLLSCSTLSSSAFYKGFKSYTGKTPRQYIIHKRMKEAGRLLQSTSMPIFRVAQEVGYEDSYYFSRLFKQYSGLSPQEFQKRCRRDDSQVSLENQRW</sequence>
<dbReference type="SUPFAM" id="SSF46689">
    <property type="entry name" value="Homeodomain-like"/>
    <property type="match status" value="2"/>
</dbReference>
<proteinExistence type="predicted"/>
<dbReference type="SMART" id="SM00342">
    <property type="entry name" value="HTH_ARAC"/>
    <property type="match status" value="1"/>
</dbReference>
<dbReference type="OrthoDB" id="9807321at2"/>
<evidence type="ECO:0000256" key="3">
    <source>
        <dbReference type="ARBA" id="ARBA00023163"/>
    </source>
</evidence>
<dbReference type="GO" id="GO:0043565">
    <property type="term" value="F:sequence-specific DNA binding"/>
    <property type="evidence" value="ECO:0007669"/>
    <property type="project" value="InterPro"/>
</dbReference>
<reference evidence="5 6" key="1">
    <citation type="submission" date="2016-10" db="EMBL/GenBank/DDBJ databases">
        <authorList>
            <person name="de Groot N.N."/>
        </authorList>
    </citation>
    <scope>NUCLEOTIDE SEQUENCE [LARGE SCALE GENOMIC DNA]</scope>
    <source>
        <strain evidence="5 6">CGMCC 1.6134</strain>
    </source>
</reference>
<dbReference type="Proteomes" id="UP000199668">
    <property type="component" value="Unassembled WGS sequence"/>
</dbReference>
<evidence type="ECO:0000313" key="6">
    <source>
        <dbReference type="Proteomes" id="UP000199668"/>
    </source>
</evidence>
<accession>A0A1I4PWS2</accession>
<dbReference type="PANTHER" id="PTHR43280">
    <property type="entry name" value="ARAC-FAMILY TRANSCRIPTIONAL REGULATOR"/>
    <property type="match status" value="1"/>
</dbReference>
<dbReference type="AlphaFoldDB" id="A0A1I4PWS2"/>
<feature type="domain" description="HTH araC/xylS-type" evidence="4">
    <location>
        <begin position="168"/>
        <end position="266"/>
    </location>
</feature>
<dbReference type="InterPro" id="IPR018060">
    <property type="entry name" value="HTH_AraC"/>
</dbReference>
<organism evidence="5 6">
    <name type="scientific">Salibacterium qingdaonense</name>
    <dbReference type="NCBI Taxonomy" id="266892"/>
    <lineage>
        <taxon>Bacteria</taxon>
        <taxon>Bacillati</taxon>
        <taxon>Bacillota</taxon>
        <taxon>Bacilli</taxon>
        <taxon>Bacillales</taxon>
        <taxon>Bacillaceae</taxon>
    </lineage>
</organism>
<dbReference type="InterPro" id="IPR020449">
    <property type="entry name" value="Tscrpt_reg_AraC-type_HTH"/>
</dbReference>
<evidence type="ECO:0000256" key="2">
    <source>
        <dbReference type="ARBA" id="ARBA00023125"/>
    </source>
</evidence>
<keyword evidence="3" id="KW-0804">Transcription</keyword>
<evidence type="ECO:0000313" key="5">
    <source>
        <dbReference type="EMBL" id="SFM31785.1"/>
    </source>
</evidence>
<keyword evidence="6" id="KW-1185">Reference proteome</keyword>
<dbReference type="PRINTS" id="PR00032">
    <property type="entry name" value="HTHARAC"/>
</dbReference>